<evidence type="ECO:0000256" key="1">
    <source>
        <dbReference type="SAM" id="Phobius"/>
    </source>
</evidence>
<keyword evidence="1" id="KW-0472">Membrane</keyword>
<dbReference type="PANTHER" id="PTHR32063:SF16">
    <property type="entry name" value="CATION EFFLUX SYSTEM (ACRB_ACRD_ACRF FAMILY)"/>
    <property type="match status" value="1"/>
</dbReference>
<feature type="transmembrane region" description="Helical" evidence="1">
    <location>
        <begin position="909"/>
        <end position="927"/>
    </location>
</feature>
<dbReference type="SUPFAM" id="SSF82866">
    <property type="entry name" value="Multidrug efflux transporter AcrB transmembrane domain"/>
    <property type="match status" value="2"/>
</dbReference>
<evidence type="ECO:0000313" key="3">
    <source>
        <dbReference type="Proteomes" id="UP000321201"/>
    </source>
</evidence>
<dbReference type="Gene3D" id="3.30.70.1440">
    <property type="entry name" value="Multidrug efflux transporter AcrB pore domain"/>
    <property type="match status" value="1"/>
</dbReference>
<feature type="transmembrane region" description="Helical" evidence="1">
    <location>
        <begin position="1005"/>
        <end position="1024"/>
    </location>
</feature>
<proteinExistence type="predicted"/>
<keyword evidence="1" id="KW-0812">Transmembrane</keyword>
<dbReference type="Proteomes" id="UP000321201">
    <property type="component" value="Unassembled WGS sequence"/>
</dbReference>
<dbReference type="InterPro" id="IPR027463">
    <property type="entry name" value="AcrB_DN_DC_subdom"/>
</dbReference>
<dbReference type="GO" id="GO:0005886">
    <property type="term" value="C:plasma membrane"/>
    <property type="evidence" value="ECO:0007669"/>
    <property type="project" value="TreeGrafter"/>
</dbReference>
<keyword evidence="1" id="KW-1133">Transmembrane helix</keyword>
<feature type="transmembrane region" description="Helical" evidence="1">
    <location>
        <begin position="406"/>
        <end position="426"/>
    </location>
</feature>
<accession>A0A5C7EXA0</accession>
<evidence type="ECO:0000313" key="2">
    <source>
        <dbReference type="EMBL" id="TXF13739.1"/>
    </source>
</evidence>
<dbReference type="Gene3D" id="1.20.1640.10">
    <property type="entry name" value="Multidrug efflux transporter AcrB transmembrane domain"/>
    <property type="match status" value="2"/>
</dbReference>
<feature type="transmembrane region" description="Helical" evidence="1">
    <location>
        <begin position="1036"/>
        <end position="1058"/>
    </location>
</feature>
<feature type="transmembrane region" description="Helical" evidence="1">
    <location>
        <begin position="548"/>
        <end position="569"/>
    </location>
</feature>
<dbReference type="PANTHER" id="PTHR32063">
    <property type="match status" value="1"/>
</dbReference>
<feature type="transmembrane region" description="Helical" evidence="1">
    <location>
        <begin position="483"/>
        <end position="507"/>
    </location>
</feature>
<organism evidence="2 3">
    <name type="scientific">Pelomicrobium methylotrophicum</name>
    <dbReference type="NCBI Taxonomy" id="2602750"/>
    <lineage>
        <taxon>Bacteria</taxon>
        <taxon>Pseudomonadati</taxon>
        <taxon>Pseudomonadota</taxon>
        <taxon>Hydrogenophilia</taxon>
        <taxon>Hydrogenophilia incertae sedis</taxon>
        <taxon>Pelomicrobium</taxon>
    </lineage>
</organism>
<dbReference type="InParanoid" id="A0A5C7EXA0"/>
<dbReference type="SUPFAM" id="SSF82714">
    <property type="entry name" value="Multidrug efflux transporter AcrB TolC docking domain, DN and DC subdomains"/>
    <property type="match status" value="2"/>
</dbReference>
<keyword evidence="3" id="KW-1185">Reference proteome</keyword>
<feature type="transmembrane region" description="Helical" evidence="1">
    <location>
        <begin position="380"/>
        <end position="400"/>
    </location>
</feature>
<dbReference type="Gene3D" id="3.30.2090.10">
    <property type="entry name" value="Multidrug efflux transporter AcrB TolC docking domain, DN and DC subdomains"/>
    <property type="match status" value="2"/>
</dbReference>
<feature type="transmembrane region" description="Helical" evidence="1">
    <location>
        <begin position="354"/>
        <end position="373"/>
    </location>
</feature>
<dbReference type="RefSeq" id="WP_147798324.1">
    <property type="nucleotide sequence ID" value="NZ_VPFL01000001.1"/>
</dbReference>
<dbReference type="Pfam" id="PF00873">
    <property type="entry name" value="ACR_tran"/>
    <property type="match status" value="1"/>
</dbReference>
<gene>
    <name evidence="2" type="ORF">FR698_01120</name>
</gene>
<reference evidence="2 3" key="1">
    <citation type="submission" date="2019-08" db="EMBL/GenBank/DDBJ databases">
        <title>Pelomicrobium methylotrophicum gen. nov., sp. nov. a moderately thermophilic, facultatively anaerobic, lithoautotrophic and methylotrophic bacterium isolated from a terrestrial mud volcano.</title>
        <authorList>
            <person name="Slobodkina G.B."/>
            <person name="Merkel A.Y."/>
            <person name="Slobodkin A.I."/>
        </authorList>
    </citation>
    <scope>NUCLEOTIDE SEQUENCE [LARGE SCALE GENOMIC DNA]</scope>
    <source>
        <strain evidence="2 3">SM250</strain>
    </source>
</reference>
<dbReference type="Gene3D" id="3.30.70.1320">
    <property type="entry name" value="Multidrug efflux transporter AcrB pore domain like"/>
    <property type="match status" value="1"/>
</dbReference>
<dbReference type="SUPFAM" id="SSF82693">
    <property type="entry name" value="Multidrug efflux transporter AcrB pore domain, PN1, PN2, PC1 and PC2 subdomains"/>
    <property type="match status" value="3"/>
</dbReference>
<dbReference type="Gene3D" id="3.30.70.1430">
    <property type="entry name" value="Multidrug efflux transporter AcrB pore domain"/>
    <property type="match status" value="2"/>
</dbReference>
<feature type="transmembrane region" description="Helical" evidence="1">
    <location>
        <begin position="456"/>
        <end position="477"/>
    </location>
</feature>
<feature type="transmembrane region" description="Helical" evidence="1">
    <location>
        <begin position="960"/>
        <end position="984"/>
    </location>
</feature>
<dbReference type="OrthoDB" id="5287126at2"/>
<protein>
    <submittedName>
        <fullName evidence="2">Efflux RND transporter permease subunit</fullName>
    </submittedName>
</protein>
<dbReference type="EMBL" id="VPFL01000001">
    <property type="protein sequence ID" value="TXF13739.1"/>
    <property type="molecule type" value="Genomic_DNA"/>
</dbReference>
<name>A0A5C7EXA0_9PROT</name>
<sequence>MGISGRIANFFLNSRLTPLIALVAALLGLFAVAVTPREEEPQINVTMANVYVPFPGASAKDVEQLVTIPAEQVLSQISGVKHVYSMSRPGMAIITVQFEVGEDRIQALVRLYDTVFSHKDWISPNLGVGEPLIKPVGIDDVPIVTFTLWTEDDARGAFELRQVAHAAEIELKRIPGTREVTTIGGPRHVVRVLLDPDRLNAFKVSAQDISQALKLANASQPSGSLVFDNREILVQTGTFLASSADVKQLVVGTHEGRPVFLSDVAEVRDGPEQPESYVVFGTGPAAGDKGIDARGEFPAVTLAVSKKPGENAVTVAERLIARMESLKGTVIPEGVHVTVTRNYGETANDKAMKLIQKLIFATLSVVGLVLVTLGRRDAVVVGAAVLLTLAVTLFASWAWGFTLNRVSLFALIFSIGILVDDAIVVVENIHRRRSLSSKPLAEVIPEAVDEVGGPTILATLTVIAALLPMAFVTGLMGPYMSPIPINASTGMLISLAIAFVVTPWLAFKLAPRHAHPVAEESVWSQRLFQALLIPFLRGRQGARNRRRLWAGMLALIAGAMALPVAQLVILKMLPFDNKSEFQVVLDLPVGTPVEETARVLQEIGAYLATVPEVTDYQLYAGTASPINFNGLVRQYFLRASPELGDIQVNLQAKNRRERQSHEIAQRVRGPIVEIARKYGAEVKVVEVPPGPPVLAPIVAEVYGPDYDGQMAVGKQVRRAFEHTPGIVDVDDSIDNDAPKLLLTVLKSKAALKGVAQADIVQTMMMGLDGLNVTPIHSGEAKYEIPVRLTLAAERQGSLEELLKLPLRARDGGLVPLSEVVEARRVEREKTIYHKDLLPVVYVVGDQAGEIDSPLYGMFAIRARVAGMSLEEGGRLAENFLHPPQDPYRSYALKWDGEWQVTYETFRDMGLAYAVGLLLIYLLVVAHFGSYLTPLVIMAPIPLTVVGVMPGHALLGAPFTATSMIGMIALAGIIVRNSILLVDFVRLQLERGVPFQAAVVASSATRARPIVLTAVAAMAGAFFILDDPIFNGLAISLIFGIFVSTLLTLVVIPVLYYAVHYRRVEEKGTA</sequence>
<comment type="caution">
    <text evidence="2">The sequence shown here is derived from an EMBL/GenBank/DDBJ whole genome shotgun (WGS) entry which is preliminary data.</text>
</comment>
<dbReference type="AlphaFoldDB" id="A0A5C7EXA0"/>
<dbReference type="PRINTS" id="PR00702">
    <property type="entry name" value="ACRIFLAVINRP"/>
</dbReference>
<dbReference type="InterPro" id="IPR001036">
    <property type="entry name" value="Acrflvin-R"/>
</dbReference>
<dbReference type="GO" id="GO:0042910">
    <property type="term" value="F:xenobiotic transmembrane transporter activity"/>
    <property type="evidence" value="ECO:0007669"/>
    <property type="project" value="TreeGrafter"/>
</dbReference>